<dbReference type="InterPro" id="IPR057135">
    <property type="entry name" value="At4g27190-like_LRR"/>
</dbReference>
<evidence type="ECO:0000313" key="3">
    <source>
        <dbReference type="EMBL" id="GKV44815.1"/>
    </source>
</evidence>
<organism evidence="3 4">
    <name type="scientific">Rubroshorea leprosula</name>
    <dbReference type="NCBI Taxonomy" id="152421"/>
    <lineage>
        <taxon>Eukaryota</taxon>
        <taxon>Viridiplantae</taxon>
        <taxon>Streptophyta</taxon>
        <taxon>Embryophyta</taxon>
        <taxon>Tracheophyta</taxon>
        <taxon>Spermatophyta</taxon>
        <taxon>Magnoliopsida</taxon>
        <taxon>eudicotyledons</taxon>
        <taxon>Gunneridae</taxon>
        <taxon>Pentapetalae</taxon>
        <taxon>rosids</taxon>
        <taxon>malvids</taxon>
        <taxon>Malvales</taxon>
        <taxon>Dipterocarpaceae</taxon>
        <taxon>Rubroshorea</taxon>
    </lineage>
</organism>
<feature type="domain" description="Disease resistance protein At4g27190-like leucine-rich repeats" evidence="2">
    <location>
        <begin position="134"/>
        <end position="227"/>
    </location>
</feature>
<dbReference type="Pfam" id="PF23247">
    <property type="entry name" value="LRR_RPS2"/>
    <property type="match status" value="4"/>
</dbReference>
<gene>
    <name evidence="3" type="ORF">SLEP1_g51966</name>
</gene>
<dbReference type="AlphaFoldDB" id="A0AAV5M4X2"/>
<sequence>MLKFLEVDNCSNLTYLLTPSMTLGLVQLHVLKVTKCTMMEQVITGGGAEETFPLLNTILLESCFILTSFYEGSSRLRFSSLKQITVADCPKLLTFASSFSREQGKEMTANDKGNEQRPELPTQPFFSEKVAFANLEELELSWINVNTIWHTSITSSHVAKLTKLIIEGCNNLEYLFPSSIALGLVQLCSLKVTNCAKMEQVITGEGAEDLFPKLFTIILESCPNLKSLAAFASSFSSDQKKEITTDDTKSEERNVIPAQPFFSDKVAFANLEELELSWINVNTIWHASITSSHVAKLTKLIVEGCGNLEYLFPSSIALGLVQLYSLKVTNCAKMEQVIKGEGAEDLFPKLFTVILESCPNLKCFYEGNSRLEFPRLYEITVVNCLALAAFASSFSSDQKKEITTNDIESEERHVIPTQPFFSDKVGLPSLEELQLCWINVNIKWDTSITSFCFKKLKKLIIQGFDNLEFLFSSCVARDLVMLERLEIRECKRMRGIIVTKNAEEKENLIFRQLNYLWIKDLQNLVGFYLGNCIVEFPSLKDLEVLNCPELEGLTVKYFESTSCIADIQTLFNEQVTFLNLEWLTITHLKNLEMIWHNKLYADSFCRLKSLTVENCEKLSTVFSSTDILGKILKSLEVLSVYQCGSLEGIFEIAEFNVKPKHAVIDTKFRELNIKDLPRLKHVWNNDPQGMLTFHNLESVEVSHCGSLKILFPTSIGKSLLQLQKLHLYRCGVEEIVTMGEQEAKAIVSFEFPQVTSLKLEALPRLQCFYPRKHTTMWPMLKEFYVSHFNRVKSADRCGQLDFPVRLPLFSTKKV</sequence>
<protein>
    <recommendedName>
        <fullName evidence="2">Disease resistance protein At4g27190-like leucine-rich repeats domain-containing protein</fullName>
    </recommendedName>
</protein>
<feature type="domain" description="Disease resistance protein At4g27190-like leucine-rich repeats" evidence="2">
    <location>
        <begin position="583"/>
        <end position="731"/>
    </location>
</feature>
<reference evidence="3 4" key="1">
    <citation type="journal article" date="2021" name="Commun. Biol.">
        <title>The genome of Shorea leprosula (Dipterocarpaceae) highlights the ecological relevance of drought in aseasonal tropical rainforests.</title>
        <authorList>
            <person name="Ng K.K.S."/>
            <person name="Kobayashi M.J."/>
            <person name="Fawcett J.A."/>
            <person name="Hatakeyama M."/>
            <person name="Paape T."/>
            <person name="Ng C.H."/>
            <person name="Ang C.C."/>
            <person name="Tnah L.H."/>
            <person name="Lee C.T."/>
            <person name="Nishiyama T."/>
            <person name="Sese J."/>
            <person name="O'Brien M.J."/>
            <person name="Copetti D."/>
            <person name="Mohd Noor M.I."/>
            <person name="Ong R.C."/>
            <person name="Putra M."/>
            <person name="Sireger I.Z."/>
            <person name="Indrioko S."/>
            <person name="Kosugi Y."/>
            <person name="Izuno A."/>
            <person name="Isagi Y."/>
            <person name="Lee S.L."/>
            <person name="Shimizu K.K."/>
        </authorList>
    </citation>
    <scope>NUCLEOTIDE SEQUENCE [LARGE SCALE GENOMIC DNA]</scope>
    <source>
        <strain evidence="3">214</strain>
    </source>
</reference>
<dbReference type="InterPro" id="IPR032675">
    <property type="entry name" value="LRR_dom_sf"/>
</dbReference>
<dbReference type="Proteomes" id="UP001054252">
    <property type="component" value="Unassembled WGS sequence"/>
</dbReference>
<dbReference type="PANTHER" id="PTHR33463">
    <property type="entry name" value="NB-ARC DOMAIN-CONTAINING PROTEIN-RELATED"/>
    <property type="match status" value="1"/>
</dbReference>
<keyword evidence="4" id="KW-1185">Reference proteome</keyword>
<evidence type="ECO:0000256" key="1">
    <source>
        <dbReference type="ARBA" id="ARBA00022821"/>
    </source>
</evidence>
<dbReference type="PANTHER" id="PTHR33463:SF203">
    <property type="entry name" value="AAA+ ATPASE DOMAIN-CONTAINING PROTEIN"/>
    <property type="match status" value="1"/>
</dbReference>
<keyword evidence="1" id="KW-0611">Plant defense</keyword>
<evidence type="ECO:0000259" key="2">
    <source>
        <dbReference type="Pfam" id="PF23247"/>
    </source>
</evidence>
<feature type="domain" description="Disease resistance protein At4g27190-like leucine-rich repeats" evidence="2">
    <location>
        <begin position="430"/>
        <end position="553"/>
    </location>
</feature>
<feature type="domain" description="Disease resistance protein At4g27190-like leucine-rich repeats" evidence="2">
    <location>
        <begin position="270"/>
        <end position="389"/>
    </location>
</feature>
<dbReference type="SUPFAM" id="SSF52047">
    <property type="entry name" value="RNI-like"/>
    <property type="match status" value="1"/>
</dbReference>
<name>A0AAV5M4X2_9ROSI</name>
<dbReference type="EMBL" id="BPVZ01000186">
    <property type="protein sequence ID" value="GKV44815.1"/>
    <property type="molecule type" value="Genomic_DNA"/>
</dbReference>
<dbReference type="InterPro" id="IPR050905">
    <property type="entry name" value="Plant_NBS-LRR"/>
</dbReference>
<accession>A0AAV5M4X2</accession>
<proteinExistence type="predicted"/>
<comment type="caution">
    <text evidence="3">The sequence shown here is derived from an EMBL/GenBank/DDBJ whole genome shotgun (WGS) entry which is preliminary data.</text>
</comment>
<dbReference type="SUPFAM" id="SSF52058">
    <property type="entry name" value="L domain-like"/>
    <property type="match status" value="1"/>
</dbReference>
<dbReference type="Gene3D" id="3.80.10.10">
    <property type="entry name" value="Ribonuclease Inhibitor"/>
    <property type="match status" value="4"/>
</dbReference>
<evidence type="ECO:0000313" key="4">
    <source>
        <dbReference type="Proteomes" id="UP001054252"/>
    </source>
</evidence>